<name>A0AAU7V7V8_9ACTO</name>
<dbReference type="Pfam" id="PF03099">
    <property type="entry name" value="BPL_LplA_LipB"/>
    <property type="match status" value="1"/>
</dbReference>
<dbReference type="NCBIfam" id="TIGR00121">
    <property type="entry name" value="birA_ligase"/>
    <property type="match status" value="1"/>
</dbReference>
<dbReference type="InterPro" id="IPR004143">
    <property type="entry name" value="BPL_LPL_catalytic"/>
</dbReference>
<dbReference type="PANTHER" id="PTHR12835">
    <property type="entry name" value="BIOTIN PROTEIN LIGASE"/>
    <property type="match status" value="1"/>
</dbReference>
<dbReference type="SUPFAM" id="SSF55681">
    <property type="entry name" value="Class II aaRS and biotin synthetases"/>
    <property type="match status" value="1"/>
</dbReference>
<reference evidence="3" key="1">
    <citation type="submission" date="2023-11" db="EMBL/GenBank/DDBJ databases">
        <title>Scrofimicrobium hongkongense sp. nov., isolated from a patient with peritonitis.</title>
        <authorList>
            <person name="Lao H.Y."/>
            <person name="Wong A.Y.P."/>
            <person name="Ng T.L."/>
            <person name="Wong R.Y.L."/>
            <person name="Yau M.C.Y."/>
            <person name="Lam J.Y.W."/>
            <person name="Siu G.K.H."/>
        </authorList>
    </citation>
    <scope>NUCLEOTIDE SEQUENCE</scope>
    <source>
        <strain evidence="3">R131</strain>
    </source>
</reference>
<dbReference type="Gene3D" id="3.30.930.10">
    <property type="entry name" value="Bira Bifunctional Protein, Domain 2"/>
    <property type="match status" value="1"/>
</dbReference>
<dbReference type="AlphaFoldDB" id="A0AAU7V7V8"/>
<dbReference type="RefSeq" id="WP_350257659.1">
    <property type="nucleotide sequence ID" value="NZ_CP138335.1"/>
</dbReference>
<evidence type="ECO:0000259" key="2">
    <source>
        <dbReference type="PROSITE" id="PS51733"/>
    </source>
</evidence>
<dbReference type="InterPro" id="IPR004408">
    <property type="entry name" value="Biotin_CoA_COase_ligase"/>
</dbReference>
<feature type="domain" description="BPL/LPL catalytic" evidence="2">
    <location>
        <begin position="3"/>
        <end position="191"/>
    </location>
</feature>
<dbReference type="EC" id="6.3.4.15" evidence="3"/>
<evidence type="ECO:0000256" key="1">
    <source>
        <dbReference type="ARBA" id="ARBA00022598"/>
    </source>
</evidence>
<dbReference type="GO" id="GO:0005737">
    <property type="term" value="C:cytoplasm"/>
    <property type="evidence" value="ECO:0007669"/>
    <property type="project" value="TreeGrafter"/>
</dbReference>
<sequence>MTGSLADPNGFAPHPHPGVILASATSTNQLLAQQWRNFDPFTFLAAREQSAGHGRLGRPWLAPASSALLVSILAPVPAGPADPALTALAAALATADLVAEELPSASITLKWPNDVLLAGQKVAGILTEYLTESEGQHQVVVGVGLNLTVPEAILSQFGATSLAAHGWSHATGTAVPDSVLADLAERLAQLLARRVSRLDQVPAEFSERCPMLGQPATALLPGGGEVSGLARAITATGELVIGQTPVRAGEVTLAKKKEQI</sequence>
<gene>
    <name evidence="3" type="ORF">SAC06_07325</name>
</gene>
<keyword evidence="1 3" id="KW-0436">Ligase</keyword>
<evidence type="ECO:0000313" key="3">
    <source>
        <dbReference type="EMBL" id="XBW07453.1"/>
    </source>
</evidence>
<dbReference type="InterPro" id="IPR045864">
    <property type="entry name" value="aa-tRNA-synth_II/BPL/LPL"/>
</dbReference>
<organism evidence="3">
    <name type="scientific">Scrofimicrobium appendicitidis</name>
    <dbReference type="NCBI Taxonomy" id="3079930"/>
    <lineage>
        <taxon>Bacteria</taxon>
        <taxon>Bacillati</taxon>
        <taxon>Actinomycetota</taxon>
        <taxon>Actinomycetes</taxon>
        <taxon>Actinomycetales</taxon>
        <taxon>Actinomycetaceae</taxon>
        <taxon>Scrofimicrobium</taxon>
    </lineage>
</organism>
<dbReference type="EMBL" id="CP138335">
    <property type="protein sequence ID" value="XBW07453.1"/>
    <property type="molecule type" value="Genomic_DNA"/>
</dbReference>
<dbReference type="PROSITE" id="PS51733">
    <property type="entry name" value="BPL_LPL_CATALYTIC"/>
    <property type="match status" value="1"/>
</dbReference>
<dbReference type="GO" id="GO:0004077">
    <property type="term" value="F:biotin--[biotin carboxyl-carrier protein] ligase activity"/>
    <property type="evidence" value="ECO:0007669"/>
    <property type="project" value="UniProtKB-EC"/>
</dbReference>
<protein>
    <submittedName>
        <fullName evidence="3">Biotin--[acetyl-CoA-carboxylase] ligase</fullName>
        <ecNumber evidence="3">6.3.4.15</ecNumber>
    </submittedName>
</protein>
<accession>A0AAU7V7V8</accession>
<dbReference type="KEGG" id="sapp:SAC06_07325"/>
<proteinExistence type="predicted"/>
<dbReference type="PANTHER" id="PTHR12835:SF5">
    <property type="entry name" value="BIOTIN--PROTEIN LIGASE"/>
    <property type="match status" value="1"/>
</dbReference>